<feature type="compositionally biased region" description="Basic residues" evidence="1">
    <location>
        <begin position="41"/>
        <end position="52"/>
    </location>
</feature>
<feature type="compositionally biased region" description="Low complexity" evidence="1">
    <location>
        <begin position="240"/>
        <end position="253"/>
    </location>
</feature>
<reference evidence="2" key="3">
    <citation type="submission" date="2021-05" db="UniProtKB">
        <authorList>
            <consortium name="EnsemblPlants"/>
        </authorList>
    </citation>
    <scope>IDENTIFICATION</scope>
    <source>
        <strain evidence="2">cv. B73</strain>
    </source>
</reference>
<accession>A0A804LMQ1</accession>
<protein>
    <submittedName>
        <fullName evidence="2">Uncharacterized protein</fullName>
    </submittedName>
</protein>
<organism evidence="2 3">
    <name type="scientific">Zea mays</name>
    <name type="common">Maize</name>
    <dbReference type="NCBI Taxonomy" id="4577"/>
    <lineage>
        <taxon>Eukaryota</taxon>
        <taxon>Viridiplantae</taxon>
        <taxon>Streptophyta</taxon>
        <taxon>Embryophyta</taxon>
        <taxon>Tracheophyta</taxon>
        <taxon>Spermatophyta</taxon>
        <taxon>Magnoliopsida</taxon>
        <taxon>Liliopsida</taxon>
        <taxon>Poales</taxon>
        <taxon>Poaceae</taxon>
        <taxon>PACMAD clade</taxon>
        <taxon>Panicoideae</taxon>
        <taxon>Andropogonodae</taxon>
        <taxon>Andropogoneae</taxon>
        <taxon>Tripsacinae</taxon>
        <taxon>Zea</taxon>
    </lineage>
</organism>
<name>A0A804LMQ1_MAIZE</name>
<keyword evidence="3" id="KW-1185">Reference proteome</keyword>
<gene>
    <name evidence="2" type="primary">LOC103637600</name>
</gene>
<reference evidence="3" key="1">
    <citation type="submission" date="2015-12" db="EMBL/GenBank/DDBJ databases">
        <title>Update maize B73 reference genome by single molecule sequencing technologies.</title>
        <authorList>
            <consortium name="Maize Genome Sequencing Project"/>
            <person name="Ware D."/>
        </authorList>
    </citation>
    <scope>NUCLEOTIDE SEQUENCE [LARGE SCALE GENOMIC DNA]</scope>
    <source>
        <strain evidence="3">cv. B73</strain>
    </source>
</reference>
<proteinExistence type="predicted"/>
<feature type="region of interest" description="Disordered" evidence="1">
    <location>
        <begin position="220"/>
        <end position="256"/>
    </location>
</feature>
<feature type="compositionally biased region" description="Low complexity" evidence="1">
    <location>
        <begin position="1"/>
        <end position="10"/>
    </location>
</feature>
<evidence type="ECO:0000256" key="1">
    <source>
        <dbReference type="SAM" id="MobiDB-lite"/>
    </source>
</evidence>
<reference evidence="2" key="2">
    <citation type="submission" date="2019-07" db="EMBL/GenBank/DDBJ databases">
        <authorList>
            <person name="Seetharam A."/>
            <person name="Woodhouse M."/>
            <person name="Cannon E."/>
        </authorList>
    </citation>
    <scope>NUCLEOTIDE SEQUENCE [LARGE SCALE GENOMIC DNA]</scope>
    <source>
        <strain evidence="2">cv. B73</strain>
    </source>
</reference>
<dbReference type="AlphaFoldDB" id="A0A804LMQ1"/>
<feature type="region of interest" description="Disordered" evidence="1">
    <location>
        <begin position="1"/>
        <end position="88"/>
    </location>
</feature>
<feature type="compositionally biased region" description="Low complexity" evidence="1">
    <location>
        <begin position="70"/>
        <end position="81"/>
    </location>
</feature>
<evidence type="ECO:0000313" key="3">
    <source>
        <dbReference type="Proteomes" id="UP000007305"/>
    </source>
</evidence>
<sequence length="519" mass="57960">MTSRAAAAAANPYVRVPHRLKPHPGEHPRRQAPHDVGPLHSRPRLRRRRRRPLASAGRPVREHPLHRRQLLPLRAPARAPATSGRRAPHLHAADVQASYLEPPGAVARRAQQPRRLHDGDHGRAHRLVPPRRVAHLDGRHQGDAPVRGTRLGPLVRGHQRVEHARVPRGRGDLERRVLVGHLGLDRQRVHGHGLQLLQGEGENFVQRLRVVTGAPDARGDALAPALGQGHGELPDEPHGPRGARARALGASPADHSRRDALKAHLLGRLPRNVIHAAERRHPVAHLVGAACRRHLLEHVEPCGRRGARQHERPGHLHGELWGPISVPQRQVERVHGHQEPAVTRLHGRANAPPQVWHHGRSRHRLPCWRRRLGSRRQGQPELLLVADTVRLELPKKLHRHHLFIRVQTLLLTRRPGRLLPAVGHQRLDGLDLLGNGVELPQHLALSLVVDDFFNRLNALLHDLVLGEAVHVPGVGGGCRKLVVAGLPRHQRSYRRMMIRISILVDTKPIDKLLVGPHGR</sequence>
<dbReference type="Gramene" id="Zm00001eb022210_T001">
    <property type="protein sequence ID" value="Zm00001eb022210_P001"/>
    <property type="gene ID" value="Zm00001eb022210"/>
</dbReference>
<evidence type="ECO:0000313" key="2">
    <source>
        <dbReference type="EnsemblPlants" id="Zm00001eb022210_P001"/>
    </source>
</evidence>
<dbReference type="EnsemblPlants" id="Zm00001eb022210_T001">
    <property type="protein sequence ID" value="Zm00001eb022210_P001"/>
    <property type="gene ID" value="Zm00001eb022210"/>
</dbReference>
<dbReference type="Proteomes" id="UP000007305">
    <property type="component" value="Chromosome 1"/>
</dbReference>
<dbReference type="InParanoid" id="A0A804LMQ1"/>
<feature type="compositionally biased region" description="Basic and acidic residues" evidence="1">
    <location>
        <begin position="23"/>
        <end position="33"/>
    </location>
</feature>